<gene>
    <name evidence="1" type="ORF">BD289DRAFT_482677</name>
</gene>
<dbReference type="AlphaFoldDB" id="A0A2T3A863"/>
<keyword evidence="2" id="KW-1185">Reference proteome</keyword>
<dbReference type="OrthoDB" id="10041966at2759"/>
<evidence type="ECO:0000313" key="2">
    <source>
        <dbReference type="Proteomes" id="UP000241462"/>
    </source>
</evidence>
<protein>
    <submittedName>
        <fullName evidence="1">Nicotinamide riboside kinase 1</fullName>
    </submittedName>
</protein>
<dbReference type="FunCoup" id="A0A2T3A863">
    <property type="interactions" value="34"/>
</dbReference>
<keyword evidence="1" id="KW-0808">Transferase</keyword>
<dbReference type="EMBL" id="KZ678441">
    <property type="protein sequence ID" value="PSR85569.1"/>
    <property type="molecule type" value="Genomic_DNA"/>
</dbReference>
<evidence type="ECO:0000313" key="1">
    <source>
        <dbReference type="EMBL" id="PSR85569.1"/>
    </source>
</evidence>
<dbReference type="GO" id="GO:0016301">
    <property type="term" value="F:kinase activity"/>
    <property type="evidence" value="ECO:0007669"/>
    <property type="project" value="UniProtKB-KW"/>
</dbReference>
<organism evidence="1 2">
    <name type="scientific">Coniella lustricola</name>
    <dbReference type="NCBI Taxonomy" id="2025994"/>
    <lineage>
        <taxon>Eukaryota</taxon>
        <taxon>Fungi</taxon>
        <taxon>Dikarya</taxon>
        <taxon>Ascomycota</taxon>
        <taxon>Pezizomycotina</taxon>
        <taxon>Sordariomycetes</taxon>
        <taxon>Sordariomycetidae</taxon>
        <taxon>Diaporthales</taxon>
        <taxon>Schizoparmaceae</taxon>
        <taxon>Coniella</taxon>
    </lineage>
</organism>
<dbReference type="STRING" id="2025994.A0A2T3A863"/>
<name>A0A2T3A863_9PEZI</name>
<proteinExistence type="predicted"/>
<dbReference type="CDD" id="cd02024">
    <property type="entry name" value="NRK1"/>
    <property type="match status" value="1"/>
</dbReference>
<dbReference type="InParanoid" id="A0A2T3A863"/>
<dbReference type="SUPFAM" id="SSF52540">
    <property type="entry name" value="P-loop containing nucleoside triphosphate hydrolases"/>
    <property type="match status" value="1"/>
</dbReference>
<dbReference type="PANTHER" id="PTHR10285">
    <property type="entry name" value="URIDINE KINASE"/>
    <property type="match status" value="1"/>
</dbReference>
<dbReference type="Gene3D" id="3.40.50.300">
    <property type="entry name" value="P-loop containing nucleotide triphosphate hydrolases"/>
    <property type="match status" value="1"/>
</dbReference>
<keyword evidence="1" id="KW-0418">Kinase</keyword>
<dbReference type="Proteomes" id="UP000241462">
    <property type="component" value="Unassembled WGS sequence"/>
</dbReference>
<dbReference type="InterPro" id="IPR027417">
    <property type="entry name" value="P-loop_NTPase"/>
</dbReference>
<accession>A0A2T3A863</accession>
<reference evidence="1 2" key="1">
    <citation type="journal article" date="2018" name="Mycol. Prog.">
        <title>Coniella lustricola, a new species from submerged detritus.</title>
        <authorList>
            <person name="Raudabaugh D.B."/>
            <person name="Iturriaga T."/>
            <person name="Carver A."/>
            <person name="Mondo S."/>
            <person name="Pangilinan J."/>
            <person name="Lipzen A."/>
            <person name="He G."/>
            <person name="Amirebrahimi M."/>
            <person name="Grigoriev I.V."/>
            <person name="Miller A.N."/>
        </authorList>
    </citation>
    <scope>NUCLEOTIDE SEQUENCE [LARGE SCALE GENOMIC DNA]</scope>
    <source>
        <strain evidence="1 2">B22-T-1</strain>
    </source>
</reference>
<sequence length="275" mass="30914">MGAQKAIVVGLSGCSSSGKTTLARLLRDIFPNTFILHEDDFYRPEEELPVKDGLVDWDSAESLNIPEMEKALLHIRSEGTFPPFVDSKEDKNSVGPCPASDEKITAMKAKVSAWLAPGQPGHSIFFNSELAAGSTPQPTLRMCLLDGFLLYSPPKFSGIMSLIDIKFFLQVSRARATQRREARDGYVTLEGFWKDPPGYVDKIVWPNYVHAHQWMFVDGDVEGGKLDWEKLHEEKVVAQKPHGDSSEGSDFDFEQTLEWAVEKVMRSLEAWHARR</sequence>